<keyword evidence="16" id="KW-1185">Reference proteome</keyword>
<evidence type="ECO:0000256" key="8">
    <source>
        <dbReference type="ARBA" id="ARBA00035676"/>
    </source>
</evidence>
<dbReference type="NCBIfam" id="TIGR03461">
    <property type="entry name" value="pabC_Proteo"/>
    <property type="match status" value="1"/>
</dbReference>
<evidence type="ECO:0000256" key="12">
    <source>
        <dbReference type="NCBIfam" id="TIGR03461"/>
    </source>
</evidence>
<dbReference type="PANTHER" id="PTHR42743">
    <property type="entry name" value="AMINO-ACID AMINOTRANSFERASE"/>
    <property type="match status" value="1"/>
</dbReference>
<dbReference type="AlphaFoldDB" id="A0A4Y3IPH5"/>
<dbReference type="OrthoDB" id="9805628at2"/>
<comment type="caution">
    <text evidence="15">The sequence shown here is derived from an EMBL/GenBank/DDBJ whole genome shotgun (WGS) entry which is preliminary data.</text>
</comment>
<dbReference type="InterPro" id="IPR050571">
    <property type="entry name" value="Class-IV_PLP-Dep_Aminotrnsfr"/>
</dbReference>
<evidence type="ECO:0000256" key="9">
    <source>
        <dbReference type="ARBA" id="ARBA00049529"/>
    </source>
</evidence>
<dbReference type="Pfam" id="PF01063">
    <property type="entry name" value="Aminotran_4"/>
    <property type="match status" value="1"/>
</dbReference>
<comment type="cofactor">
    <cofactor evidence="1 14">
        <name>pyridoxal 5'-phosphate</name>
        <dbReference type="ChEBI" id="CHEBI:597326"/>
    </cofactor>
</comment>
<dbReference type="InterPro" id="IPR043131">
    <property type="entry name" value="BCAT-like_N"/>
</dbReference>
<evidence type="ECO:0000256" key="1">
    <source>
        <dbReference type="ARBA" id="ARBA00001933"/>
    </source>
</evidence>
<protein>
    <recommendedName>
        <fullName evidence="11 12">Aminodeoxychorismate lyase</fullName>
        <ecNumber evidence="8 12">4.1.3.38</ecNumber>
    </recommendedName>
</protein>
<name>A0A4Y3IPH5_9VIBR</name>
<comment type="subunit">
    <text evidence="3">Homodimer.</text>
</comment>
<dbReference type="InterPro" id="IPR017824">
    <property type="entry name" value="Aminodeoxychorismate_lyase_IV"/>
</dbReference>
<evidence type="ECO:0000256" key="7">
    <source>
        <dbReference type="ARBA" id="ARBA00035633"/>
    </source>
</evidence>
<evidence type="ECO:0000256" key="11">
    <source>
        <dbReference type="ARBA" id="ARBA00069174"/>
    </source>
</evidence>
<evidence type="ECO:0000256" key="14">
    <source>
        <dbReference type="RuleBase" id="RU004516"/>
    </source>
</evidence>
<dbReference type="InterPro" id="IPR018300">
    <property type="entry name" value="Aminotrans_IV_CS"/>
</dbReference>
<dbReference type="InterPro" id="IPR001544">
    <property type="entry name" value="Aminotrans_IV"/>
</dbReference>
<proteinExistence type="inferred from homology"/>
<organism evidence="15 16">
    <name type="scientific">Vibrio comitans NBRC 102076</name>
    <dbReference type="NCBI Taxonomy" id="1219078"/>
    <lineage>
        <taxon>Bacteria</taxon>
        <taxon>Pseudomonadati</taxon>
        <taxon>Pseudomonadota</taxon>
        <taxon>Gammaproteobacteria</taxon>
        <taxon>Vibrionales</taxon>
        <taxon>Vibrionaceae</taxon>
        <taxon>Vibrio</taxon>
    </lineage>
</organism>
<dbReference type="GO" id="GO:0046656">
    <property type="term" value="P:folic acid biosynthetic process"/>
    <property type="evidence" value="ECO:0007669"/>
    <property type="project" value="UniProtKB-KW"/>
</dbReference>
<dbReference type="EMBL" id="BJLH01000007">
    <property type="protein sequence ID" value="GEA60640.1"/>
    <property type="molecule type" value="Genomic_DNA"/>
</dbReference>
<reference evidence="15 16" key="1">
    <citation type="submission" date="2019-06" db="EMBL/GenBank/DDBJ databases">
        <title>Whole genome shotgun sequence of Vibrio comitans NBRC 102076.</title>
        <authorList>
            <person name="Hosoyama A."/>
            <person name="Uohara A."/>
            <person name="Ohji S."/>
            <person name="Ichikawa N."/>
        </authorList>
    </citation>
    <scope>NUCLEOTIDE SEQUENCE [LARGE SCALE GENOMIC DNA]</scope>
    <source>
        <strain evidence="15 16">NBRC 102076</strain>
    </source>
</reference>
<evidence type="ECO:0000256" key="5">
    <source>
        <dbReference type="ARBA" id="ARBA00022909"/>
    </source>
</evidence>
<dbReference type="PANTHER" id="PTHR42743:SF2">
    <property type="entry name" value="AMINODEOXYCHORISMATE LYASE"/>
    <property type="match status" value="1"/>
</dbReference>
<dbReference type="GO" id="GO:0030170">
    <property type="term" value="F:pyridoxal phosphate binding"/>
    <property type="evidence" value="ECO:0007669"/>
    <property type="project" value="InterPro"/>
</dbReference>
<dbReference type="CDD" id="cd01559">
    <property type="entry name" value="ADCL_like"/>
    <property type="match status" value="1"/>
</dbReference>
<dbReference type="RefSeq" id="WP_141271043.1">
    <property type="nucleotide sequence ID" value="NZ_BJLH01000007.1"/>
</dbReference>
<dbReference type="Gene3D" id="3.30.470.10">
    <property type="match status" value="1"/>
</dbReference>
<dbReference type="Proteomes" id="UP000318242">
    <property type="component" value="Unassembled WGS sequence"/>
</dbReference>
<evidence type="ECO:0000256" key="4">
    <source>
        <dbReference type="ARBA" id="ARBA00022898"/>
    </source>
</evidence>
<dbReference type="FunFam" id="3.20.10.10:FF:000002">
    <property type="entry name" value="D-alanine aminotransferase"/>
    <property type="match status" value="1"/>
</dbReference>
<comment type="function">
    <text evidence="10">Involved in the biosynthesis of p-aminobenzoate (PABA), a precursor of tetrahydrofolate. Converts 4-amino-4-deoxychorismate into 4-aminobenzoate (PABA) and pyruvate.</text>
</comment>
<comment type="similarity">
    <text evidence="2 13">Belongs to the class-IV pyridoxal-phosphate-dependent aminotransferase family.</text>
</comment>
<dbReference type="GO" id="GO:0005829">
    <property type="term" value="C:cytosol"/>
    <property type="evidence" value="ECO:0007669"/>
    <property type="project" value="TreeGrafter"/>
</dbReference>
<keyword evidence="6 15" id="KW-0456">Lyase</keyword>
<dbReference type="InterPro" id="IPR036038">
    <property type="entry name" value="Aminotransferase-like"/>
</dbReference>
<sequence length="268" mass="29897">MYWINGVQEETVSASDRSFNYGDGGFTTIKTMDGKPVFWSLHVERMQACLQLLQISQPDWKQVRAWVEQAAIEQGLGGVKLHVSRGSGGRGYSPAGVTESMVTISEFGYPEHYKDWQLNGVELGIAEHKLGINPLLAGHKHNNRLEQVLLKADIEQQGYQDGIVLDLNDHIVETTMANLFWVKGKTLYTPSMEKCGVSGVIRRLVIQDAQMLGMKVLFGEFDMEHLLNANEVFMCNSLLGIAPVVKITHKSYPVGIITRDFQESINSA</sequence>
<keyword evidence="4 14" id="KW-0663">Pyridoxal phosphate</keyword>
<accession>A0A4Y3IPH5</accession>
<dbReference type="GO" id="GO:0008696">
    <property type="term" value="F:4-amino-4-deoxychorismate lyase activity"/>
    <property type="evidence" value="ECO:0007669"/>
    <property type="project" value="UniProtKB-UniRule"/>
</dbReference>
<evidence type="ECO:0000256" key="13">
    <source>
        <dbReference type="RuleBase" id="RU004106"/>
    </source>
</evidence>
<dbReference type="EC" id="4.1.3.38" evidence="8 12"/>
<dbReference type="InterPro" id="IPR043132">
    <property type="entry name" value="BCAT-like_C"/>
</dbReference>
<gene>
    <name evidence="15" type="ORF">VCO01S_18330</name>
</gene>
<evidence type="ECO:0000256" key="6">
    <source>
        <dbReference type="ARBA" id="ARBA00023239"/>
    </source>
</evidence>
<dbReference type="GO" id="GO:0008153">
    <property type="term" value="P:4-aminobenzoate biosynthetic process"/>
    <property type="evidence" value="ECO:0007669"/>
    <property type="project" value="UniProtKB-UniRule"/>
</dbReference>
<dbReference type="PROSITE" id="PS00770">
    <property type="entry name" value="AA_TRANSFER_CLASS_4"/>
    <property type="match status" value="1"/>
</dbReference>
<dbReference type="NCBIfam" id="NF004761">
    <property type="entry name" value="PRK06092.1"/>
    <property type="match status" value="1"/>
</dbReference>
<comment type="pathway">
    <text evidence="7">Cofactor biosynthesis; tetrahydrofolate biosynthesis; 4-aminobenzoate from chorismate: step 2/2.</text>
</comment>
<comment type="catalytic activity">
    <reaction evidence="9">
        <text>4-amino-4-deoxychorismate = 4-aminobenzoate + pyruvate + H(+)</text>
        <dbReference type="Rhea" id="RHEA:16201"/>
        <dbReference type="ChEBI" id="CHEBI:15361"/>
        <dbReference type="ChEBI" id="CHEBI:15378"/>
        <dbReference type="ChEBI" id="CHEBI:17836"/>
        <dbReference type="ChEBI" id="CHEBI:58406"/>
        <dbReference type="EC" id="4.1.3.38"/>
    </reaction>
</comment>
<dbReference type="Gene3D" id="3.20.10.10">
    <property type="entry name" value="D-amino Acid Aminotransferase, subunit A, domain 2"/>
    <property type="match status" value="1"/>
</dbReference>
<keyword evidence="5" id="KW-0289">Folate biosynthesis</keyword>
<dbReference type="SUPFAM" id="SSF56752">
    <property type="entry name" value="D-aminoacid aminotransferase-like PLP-dependent enzymes"/>
    <property type="match status" value="1"/>
</dbReference>
<evidence type="ECO:0000313" key="16">
    <source>
        <dbReference type="Proteomes" id="UP000318242"/>
    </source>
</evidence>
<evidence type="ECO:0000256" key="2">
    <source>
        <dbReference type="ARBA" id="ARBA00009320"/>
    </source>
</evidence>
<evidence type="ECO:0000313" key="15">
    <source>
        <dbReference type="EMBL" id="GEA60640.1"/>
    </source>
</evidence>
<evidence type="ECO:0000256" key="3">
    <source>
        <dbReference type="ARBA" id="ARBA00011738"/>
    </source>
</evidence>
<evidence type="ECO:0000256" key="10">
    <source>
        <dbReference type="ARBA" id="ARBA00054027"/>
    </source>
</evidence>